<evidence type="ECO:0000256" key="6">
    <source>
        <dbReference type="ARBA" id="ARBA00022777"/>
    </source>
</evidence>
<dbReference type="PROSITE" id="PS00107">
    <property type="entry name" value="PROTEIN_KINASE_ATP"/>
    <property type="match status" value="1"/>
</dbReference>
<evidence type="ECO:0000313" key="15">
    <source>
        <dbReference type="EMBL" id="KAK4223626.1"/>
    </source>
</evidence>
<evidence type="ECO:0000256" key="2">
    <source>
        <dbReference type="ARBA" id="ARBA00012513"/>
    </source>
</evidence>
<organism evidence="15 16">
    <name type="scientific">Podospora fimiseda</name>
    <dbReference type="NCBI Taxonomy" id="252190"/>
    <lineage>
        <taxon>Eukaryota</taxon>
        <taxon>Fungi</taxon>
        <taxon>Dikarya</taxon>
        <taxon>Ascomycota</taxon>
        <taxon>Pezizomycotina</taxon>
        <taxon>Sordariomycetes</taxon>
        <taxon>Sordariomycetidae</taxon>
        <taxon>Sordariales</taxon>
        <taxon>Podosporaceae</taxon>
        <taxon>Podospora</taxon>
    </lineage>
</organism>
<evidence type="ECO:0000256" key="10">
    <source>
        <dbReference type="ARBA" id="ARBA00047899"/>
    </source>
</evidence>
<dbReference type="SMART" id="SM00220">
    <property type="entry name" value="S_TKc"/>
    <property type="match status" value="1"/>
</dbReference>
<dbReference type="Gene3D" id="3.30.200.20">
    <property type="entry name" value="Phosphorylase Kinase, domain 1"/>
    <property type="match status" value="1"/>
</dbReference>
<keyword evidence="6 15" id="KW-0418">Kinase</keyword>
<dbReference type="GO" id="GO:0000422">
    <property type="term" value="P:autophagy of mitochondrion"/>
    <property type="evidence" value="ECO:0007669"/>
    <property type="project" value="TreeGrafter"/>
</dbReference>
<dbReference type="EC" id="2.7.11.1" evidence="2"/>
<evidence type="ECO:0000256" key="9">
    <source>
        <dbReference type="ARBA" id="ARBA00030237"/>
    </source>
</evidence>
<keyword evidence="3" id="KW-0723">Serine/threonine-protein kinase</keyword>
<dbReference type="Gene3D" id="1.10.510.10">
    <property type="entry name" value="Transferase(Phosphotransferase) domain 1"/>
    <property type="match status" value="1"/>
</dbReference>
<dbReference type="PROSITE" id="PS50011">
    <property type="entry name" value="PROTEIN_KINASE_DOM"/>
    <property type="match status" value="1"/>
</dbReference>
<dbReference type="EMBL" id="MU865420">
    <property type="protein sequence ID" value="KAK4223626.1"/>
    <property type="molecule type" value="Genomic_DNA"/>
</dbReference>
<evidence type="ECO:0000256" key="3">
    <source>
        <dbReference type="ARBA" id="ARBA00022527"/>
    </source>
</evidence>
<sequence>MQSDGSNDPEQRSGPIFLLLPINQAARKATENVLNSYYQWRDEDGNVIGLWIDLSDPSRSSITLGRADTNIHLPDTWSNTKGSTPHISSLHASFEVIPETGAVLLWDHSKYANVEPFVPNHPSGHSWTVKFRSSTRRSVIVARGINSYVAFGKDKWYQFEIQWRIEAMYGFDKDEPYHMGPKHAKTKRYVQLDKLGGGAYGNVYSALDATTGLLIAVKRFHSLSGKYLTFATREVANLRKKELRQHPHILRILDSAGGGEKDNWGEIFMPLQKGNLKDLLGTMPDEAQKWTLSEVVLRQMLSALECLEANHIIHRDVKPDNILWDYDENGNYTFCLGDFGLSNDPKVARTTAGTAPFMAPEVFYRQRQTTKIDIWSLYATIVWMRSRDFRSVCSSITAQELHHQLTEISKLPAYSNIRRMAAWNPRQRPSPSQQLYILDHGDYDFDETDGYAQAEQASSVEDDLANQFAQNMSLGDSSGPSLTYGSGSSEYPASPEVPYYEPYAPQVYFPQRGKGGMQQHRAEGGDERYYEPLQEGVESAPRDQGAWVTEYSDNTYGPIENQDTAVPATMVTAIPMTSASNQATLVDQGAGELDSEGQSYFEQGEFEYEQYLEERRAQKGKNKSYL</sequence>
<dbReference type="AlphaFoldDB" id="A0AAN7BHK2"/>
<evidence type="ECO:0000259" key="14">
    <source>
        <dbReference type="PROSITE" id="PS50011"/>
    </source>
</evidence>
<dbReference type="GO" id="GO:0005524">
    <property type="term" value="F:ATP binding"/>
    <property type="evidence" value="ECO:0007669"/>
    <property type="project" value="UniProtKB-UniRule"/>
</dbReference>
<feature type="region of interest" description="Disordered" evidence="13">
    <location>
        <begin position="476"/>
        <end position="497"/>
    </location>
</feature>
<evidence type="ECO:0000256" key="11">
    <source>
        <dbReference type="ARBA" id="ARBA00048679"/>
    </source>
</evidence>
<dbReference type="GO" id="GO:0004674">
    <property type="term" value="F:protein serine/threonine kinase activity"/>
    <property type="evidence" value="ECO:0007669"/>
    <property type="project" value="UniProtKB-KW"/>
</dbReference>
<comment type="catalytic activity">
    <reaction evidence="10">
        <text>L-threonyl-[protein] + ATP = O-phospho-L-threonyl-[protein] + ADP + H(+)</text>
        <dbReference type="Rhea" id="RHEA:46608"/>
        <dbReference type="Rhea" id="RHEA-COMP:11060"/>
        <dbReference type="Rhea" id="RHEA-COMP:11605"/>
        <dbReference type="ChEBI" id="CHEBI:15378"/>
        <dbReference type="ChEBI" id="CHEBI:30013"/>
        <dbReference type="ChEBI" id="CHEBI:30616"/>
        <dbReference type="ChEBI" id="CHEBI:61977"/>
        <dbReference type="ChEBI" id="CHEBI:456216"/>
        <dbReference type="EC" id="2.7.11.1"/>
    </reaction>
</comment>
<evidence type="ECO:0000256" key="7">
    <source>
        <dbReference type="ARBA" id="ARBA00022840"/>
    </source>
</evidence>
<evidence type="ECO:0000256" key="4">
    <source>
        <dbReference type="ARBA" id="ARBA00022679"/>
    </source>
</evidence>
<keyword evidence="16" id="KW-1185">Reference proteome</keyword>
<evidence type="ECO:0000256" key="5">
    <source>
        <dbReference type="ARBA" id="ARBA00022741"/>
    </source>
</evidence>
<dbReference type="GO" id="GO:0005829">
    <property type="term" value="C:cytosol"/>
    <property type="evidence" value="ECO:0007669"/>
    <property type="project" value="TreeGrafter"/>
</dbReference>
<evidence type="ECO:0000313" key="16">
    <source>
        <dbReference type="Proteomes" id="UP001301958"/>
    </source>
</evidence>
<dbReference type="GO" id="GO:0034727">
    <property type="term" value="P:piecemeal microautophagy of the nucleus"/>
    <property type="evidence" value="ECO:0007669"/>
    <property type="project" value="TreeGrafter"/>
</dbReference>
<feature type="binding site" evidence="12">
    <location>
        <position position="218"/>
    </location>
    <ligand>
        <name>ATP</name>
        <dbReference type="ChEBI" id="CHEBI:30616"/>
    </ligand>
</feature>
<gene>
    <name evidence="15" type="ORF">QBC38DRAFT_487324</name>
</gene>
<reference evidence="15" key="2">
    <citation type="submission" date="2023-05" db="EMBL/GenBank/DDBJ databases">
        <authorList>
            <consortium name="Lawrence Berkeley National Laboratory"/>
            <person name="Steindorff A."/>
            <person name="Hensen N."/>
            <person name="Bonometti L."/>
            <person name="Westerberg I."/>
            <person name="Brannstrom I.O."/>
            <person name="Guillou S."/>
            <person name="Cros-Aarteil S."/>
            <person name="Calhoun S."/>
            <person name="Haridas S."/>
            <person name="Kuo A."/>
            <person name="Mondo S."/>
            <person name="Pangilinan J."/>
            <person name="Riley R."/>
            <person name="Labutti K."/>
            <person name="Andreopoulos B."/>
            <person name="Lipzen A."/>
            <person name="Chen C."/>
            <person name="Yanf M."/>
            <person name="Daum C."/>
            <person name="Ng V."/>
            <person name="Clum A."/>
            <person name="Ohm R."/>
            <person name="Martin F."/>
            <person name="Silar P."/>
            <person name="Natvig D."/>
            <person name="Lalanne C."/>
            <person name="Gautier V."/>
            <person name="Ament-Velasquez S.L."/>
            <person name="Kruys A."/>
            <person name="Hutchinson M.I."/>
            <person name="Powell A.J."/>
            <person name="Barry K."/>
            <person name="Miller A.N."/>
            <person name="Grigoriev I.V."/>
            <person name="Debuchy R."/>
            <person name="Gladieux P."/>
            <person name="Thoren M.H."/>
            <person name="Johannesson H."/>
        </authorList>
    </citation>
    <scope>NUCLEOTIDE SEQUENCE</scope>
    <source>
        <strain evidence="15">CBS 990.96</strain>
    </source>
</reference>
<dbReference type="GO" id="GO:0061709">
    <property type="term" value="P:reticulophagy"/>
    <property type="evidence" value="ECO:0007669"/>
    <property type="project" value="TreeGrafter"/>
</dbReference>
<evidence type="ECO:0000256" key="1">
    <source>
        <dbReference type="ARBA" id="ARBA00004623"/>
    </source>
</evidence>
<comment type="subcellular location">
    <subcellularLocation>
        <location evidence="1">Preautophagosomal structure membrane</location>
        <topology evidence="1">Peripheral membrane protein</topology>
    </subcellularLocation>
</comment>
<dbReference type="InterPro" id="IPR000719">
    <property type="entry name" value="Prot_kinase_dom"/>
</dbReference>
<comment type="catalytic activity">
    <reaction evidence="11">
        <text>L-seryl-[protein] + ATP = O-phospho-L-seryl-[protein] + ADP + H(+)</text>
        <dbReference type="Rhea" id="RHEA:17989"/>
        <dbReference type="Rhea" id="RHEA-COMP:9863"/>
        <dbReference type="Rhea" id="RHEA-COMP:11604"/>
        <dbReference type="ChEBI" id="CHEBI:15378"/>
        <dbReference type="ChEBI" id="CHEBI:29999"/>
        <dbReference type="ChEBI" id="CHEBI:30616"/>
        <dbReference type="ChEBI" id="CHEBI:83421"/>
        <dbReference type="ChEBI" id="CHEBI:456216"/>
        <dbReference type="EC" id="2.7.11.1"/>
    </reaction>
</comment>
<comment type="caution">
    <text evidence="15">The sequence shown here is derived from an EMBL/GenBank/DDBJ whole genome shotgun (WGS) entry which is preliminary data.</text>
</comment>
<protein>
    <recommendedName>
        <fullName evidence="2">non-specific serine/threonine protein kinase</fullName>
        <ecNumber evidence="2">2.7.11.1</ecNumber>
    </recommendedName>
    <alternativeName>
        <fullName evidence="9">Autophagy-related protein 1</fullName>
    </alternativeName>
</protein>
<evidence type="ECO:0000256" key="8">
    <source>
        <dbReference type="ARBA" id="ARBA00022927"/>
    </source>
</evidence>
<dbReference type="Proteomes" id="UP001301958">
    <property type="component" value="Unassembled WGS sequence"/>
</dbReference>
<accession>A0AAN7BHK2</accession>
<keyword evidence="8" id="KW-0813">Transport</keyword>
<keyword evidence="4" id="KW-0808">Transferase</keyword>
<dbReference type="GO" id="GO:0015031">
    <property type="term" value="P:protein transport"/>
    <property type="evidence" value="ECO:0007669"/>
    <property type="project" value="UniProtKB-KW"/>
</dbReference>
<proteinExistence type="predicted"/>
<reference evidence="15" key="1">
    <citation type="journal article" date="2023" name="Mol. Phylogenet. Evol.">
        <title>Genome-scale phylogeny and comparative genomics of the fungal order Sordariales.</title>
        <authorList>
            <person name="Hensen N."/>
            <person name="Bonometti L."/>
            <person name="Westerberg I."/>
            <person name="Brannstrom I.O."/>
            <person name="Guillou S."/>
            <person name="Cros-Aarteil S."/>
            <person name="Calhoun S."/>
            <person name="Haridas S."/>
            <person name="Kuo A."/>
            <person name="Mondo S."/>
            <person name="Pangilinan J."/>
            <person name="Riley R."/>
            <person name="LaButti K."/>
            <person name="Andreopoulos B."/>
            <person name="Lipzen A."/>
            <person name="Chen C."/>
            <person name="Yan M."/>
            <person name="Daum C."/>
            <person name="Ng V."/>
            <person name="Clum A."/>
            <person name="Steindorff A."/>
            <person name="Ohm R.A."/>
            <person name="Martin F."/>
            <person name="Silar P."/>
            <person name="Natvig D.O."/>
            <person name="Lalanne C."/>
            <person name="Gautier V."/>
            <person name="Ament-Velasquez S.L."/>
            <person name="Kruys A."/>
            <person name="Hutchinson M.I."/>
            <person name="Powell A.J."/>
            <person name="Barry K."/>
            <person name="Miller A.N."/>
            <person name="Grigoriev I.V."/>
            <person name="Debuchy R."/>
            <person name="Gladieux P."/>
            <person name="Hiltunen Thoren M."/>
            <person name="Johannesson H."/>
        </authorList>
    </citation>
    <scope>NUCLEOTIDE SEQUENCE</scope>
    <source>
        <strain evidence="15">CBS 990.96</strain>
    </source>
</reference>
<dbReference type="PANTHER" id="PTHR24348">
    <property type="entry name" value="SERINE/THREONINE-PROTEIN KINASE UNC-51-RELATED"/>
    <property type="match status" value="1"/>
</dbReference>
<dbReference type="GO" id="GO:0000045">
    <property type="term" value="P:autophagosome assembly"/>
    <property type="evidence" value="ECO:0007669"/>
    <property type="project" value="TreeGrafter"/>
</dbReference>
<name>A0AAN7BHK2_9PEZI</name>
<feature type="compositionally biased region" description="Polar residues" evidence="13">
    <location>
        <begin position="476"/>
        <end position="491"/>
    </location>
</feature>
<dbReference type="CDD" id="cd00180">
    <property type="entry name" value="PKc"/>
    <property type="match status" value="1"/>
</dbReference>
<dbReference type="Pfam" id="PF00069">
    <property type="entry name" value="Pkinase"/>
    <property type="match status" value="1"/>
</dbReference>
<evidence type="ECO:0000256" key="13">
    <source>
        <dbReference type="SAM" id="MobiDB-lite"/>
    </source>
</evidence>
<dbReference type="GO" id="GO:0034045">
    <property type="term" value="C:phagophore assembly site membrane"/>
    <property type="evidence" value="ECO:0007669"/>
    <property type="project" value="UniProtKB-SubCell"/>
</dbReference>
<dbReference type="InterPro" id="IPR045269">
    <property type="entry name" value="Atg1-like"/>
</dbReference>
<evidence type="ECO:0000256" key="12">
    <source>
        <dbReference type="PROSITE-ProRule" id="PRU10141"/>
    </source>
</evidence>
<dbReference type="InterPro" id="IPR017441">
    <property type="entry name" value="Protein_kinase_ATP_BS"/>
</dbReference>
<keyword evidence="5 12" id="KW-0547">Nucleotide-binding</keyword>
<keyword evidence="8" id="KW-0653">Protein transport</keyword>
<feature type="domain" description="Protein kinase" evidence="14">
    <location>
        <begin position="189"/>
        <end position="443"/>
    </location>
</feature>
<dbReference type="GO" id="GO:0042594">
    <property type="term" value="P:response to starvation"/>
    <property type="evidence" value="ECO:0007669"/>
    <property type="project" value="TreeGrafter"/>
</dbReference>
<dbReference type="SUPFAM" id="SSF56112">
    <property type="entry name" value="Protein kinase-like (PK-like)"/>
    <property type="match status" value="1"/>
</dbReference>
<keyword evidence="7 12" id="KW-0067">ATP-binding</keyword>
<dbReference type="GO" id="GO:0005776">
    <property type="term" value="C:autophagosome"/>
    <property type="evidence" value="ECO:0007669"/>
    <property type="project" value="TreeGrafter"/>
</dbReference>
<dbReference type="GO" id="GO:0010506">
    <property type="term" value="P:regulation of autophagy"/>
    <property type="evidence" value="ECO:0007669"/>
    <property type="project" value="InterPro"/>
</dbReference>
<dbReference type="PANTHER" id="PTHR24348:SF22">
    <property type="entry name" value="NON-SPECIFIC SERINE_THREONINE PROTEIN KINASE"/>
    <property type="match status" value="1"/>
</dbReference>
<dbReference type="InterPro" id="IPR011009">
    <property type="entry name" value="Kinase-like_dom_sf"/>
</dbReference>